<feature type="domain" description="HTH cro/C1-type" evidence="2">
    <location>
        <begin position="6"/>
        <end position="60"/>
    </location>
</feature>
<dbReference type="AlphaFoldDB" id="A0A1X7GP82"/>
<dbReference type="Proteomes" id="UP000192940">
    <property type="component" value="Chromosome I"/>
</dbReference>
<dbReference type="SUPFAM" id="SSF47413">
    <property type="entry name" value="lambda repressor-like DNA-binding domains"/>
    <property type="match status" value="1"/>
</dbReference>
<reference evidence="4" key="1">
    <citation type="submission" date="2017-04" db="EMBL/GenBank/DDBJ databases">
        <authorList>
            <person name="Varghese N."/>
            <person name="Submissions S."/>
        </authorList>
    </citation>
    <scope>NUCLEOTIDE SEQUENCE [LARGE SCALE GENOMIC DNA]</scope>
    <source>
        <strain evidence="4">N3/975</strain>
    </source>
</reference>
<evidence type="ECO:0000259" key="2">
    <source>
        <dbReference type="PROSITE" id="PS50943"/>
    </source>
</evidence>
<dbReference type="STRING" id="1313296.SAMN05661091_0901"/>
<dbReference type="PANTHER" id="PTHR46558">
    <property type="entry name" value="TRACRIPTIONAL REGULATORY PROTEIN-RELATED-RELATED"/>
    <property type="match status" value="1"/>
</dbReference>
<dbReference type="SMART" id="SM00530">
    <property type="entry name" value="HTH_XRE"/>
    <property type="match status" value="1"/>
</dbReference>
<dbReference type="PROSITE" id="PS50943">
    <property type="entry name" value="HTH_CROC1"/>
    <property type="match status" value="1"/>
</dbReference>
<organism evidence="3 4">
    <name type="scientific">Paenibacillus uliginis N3/975</name>
    <dbReference type="NCBI Taxonomy" id="1313296"/>
    <lineage>
        <taxon>Bacteria</taxon>
        <taxon>Bacillati</taxon>
        <taxon>Bacillota</taxon>
        <taxon>Bacilli</taxon>
        <taxon>Bacillales</taxon>
        <taxon>Paenibacillaceae</taxon>
        <taxon>Paenibacillus</taxon>
    </lineage>
</organism>
<name>A0A1X7GP82_9BACL</name>
<dbReference type="Pfam" id="PF01381">
    <property type="entry name" value="HTH_3"/>
    <property type="match status" value="1"/>
</dbReference>
<dbReference type="EMBL" id="LT840184">
    <property type="protein sequence ID" value="SMF72728.1"/>
    <property type="molecule type" value="Genomic_DNA"/>
</dbReference>
<dbReference type="Gene3D" id="1.10.260.40">
    <property type="entry name" value="lambda repressor-like DNA-binding domains"/>
    <property type="match status" value="1"/>
</dbReference>
<keyword evidence="1 3" id="KW-0238">DNA-binding</keyword>
<protein>
    <submittedName>
        <fullName evidence="3">DNA-binding transcriptional regulator, XRE-family HTH domain</fullName>
    </submittedName>
</protein>
<proteinExistence type="predicted"/>
<evidence type="ECO:0000313" key="4">
    <source>
        <dbReference type="Proteomes" id="UP000192940"/>
    </source>
</evidence>
<keyword evidence="4" id="KW-1185">Reference proteome</keyword>
<dbReference type="InterPro" id="IPR001387">
    <property type="entry name" value="Cro/C1-type_HTH"/>
</dbReference>
<dbReference type="CDD" id="cd00093">
    <property type="entry name" value="HTH_XRE"/>
    <property type="match status" value="1"/>
</dbReference>
<sequence>MYGHRIAELRENNGWTQEELSEAIGISRASLSHYEKNRRKPNLETLTRLADKFHVSIDYIIGRRNPPQSKSVKKALELKD</sequence>
<evidence type="ECO:0000313" key="3">
    <source>
        <dbReference type="EMBL" id="SMF72728.1"/>
    </source>
</evidence>
<evidence type="ECO:0000256" key="1">
    <source>
        <dbReference type="ARBA" id="ARBA00023125"/>
    </source>
</evidence>
<dbReference type="GO" id="GO:0003677">
    <property type="term" value="F:DNA binding"/>
    <property type="evidence" value="ECO:0007669"/>
    <property type="project" value="UniProtKB-KW"/>
</dbReference>
<accession>A0A1X7GP82</accession>
<gene>
    <name evidence="3" type="ORF">SAMN05661091_0901</name>
</gene>
<dbReference type="PANTHER" id="PTHR46558:SF11">
    <property type="entry name" value="HTH-TYPE TRANSCRIPTIONAL REGULATOR XRE"/>
    <property type="match status" value="1"/>
</dbReference>
<dbReference type="InterPro" id="IPR010982">
    <property type="entry name" value="Lambda_DNA-bd_dom_sf"/>
</dbReference>